<accession>A0ABR3R0Q8</accession>
<comment type="caution">
    <text evidence="1">The sequence shown here is derived from an EMBL/GenBank/DDBJ whole genome shotgun (WGS) entry which is preliminary data.</text>
</comment>
<evidence type="ECO:0000313" key="2">
    <source>
        <dbReference type="Proteomes" id="UP001521785"/>
    </source>
</evidence>
<name>A0ABR3R0Q8_9PLEO</name>
<sequence length="647" mass="72127">MAELAQPIVVSTTEPILEQKEPAVEVAEVADEEKVEEQKDAEQEPITARQILCFWDAVTHCAEPENYVEITKMLEEAAKQEEKDASNGTEPAIPVQEAPVANKEPKSKVLNEFELEFMSDRYQVAWTKNGKPKRHSAWPSNFCLIVTEEDGQEPYFQVFKSEAESLVIDTTNPKPTSEAYPELYSNPARLVYQFGRKYFLGPSAREEDGTPKIGFYSEVSNFNYAEHRILGDRLRLKFSDSETRIAGDRKLRLENGTTLTYGQVNGLGGDFFATNNPICTGSSFDQQCQYFMDAYNLLGKAASGLKEASLIDSINAKETQAVRDAIAGGKSTKQAYKDLSNNDKGSVSFMPVTKTDELLTGATMERDGPSYARMALLNLDHFGNDAHTAYNAGHTCAMRTAAAGNLEIAYAMNAFADHYLGDCFASGHIRTPRSKLHASGEAIDNVCKAINDIYEEVCKGVHAKSKTDAFLTGMKAPFVLPYLTGKLAYHAGDIAAIAPDACSKFMHDEDNIRGLTVVNQRGDRWVAYGDTKLFEPENAQNVQFMKEALQASADEVYQAYKTKQVPTDVNGFAAWRIAPSGIDEAHSHKPLFRSDGWYRTEWTKPWSSDYSDPKSWKPKSFFNPLSFPDDYPNLLRKMSGDDYFKNL</sequence>
<organism evidence="1 2">
    <name type="scientific">Paraconiothyrium brasiliense</name>
    <dbReference type="NCBI Taxonomy" id="300254"/>
    <lineage>
        <taxon>Eukaryota</taxon>
        <taxon>Fungi</taxon>
        <taxon>Dikarya</taxon>
        <taxon>Ascomycota</taxon>
        <taxon>Pezizomycotina</taxon>
        <taxon>Dothideomycetes</taxon>
        <taxon>Pleosporomycetidae</taxon>
        <taxon>Pleosporales</taxon>
        <taxon>Massarineae</taxon>
        <taxon>Didymosphaeriaceae</taxon>
        <taxon>Paraconiothyrium</taxon>
    </lineage>
</organism>
<evidence type="ECO:0000313" key="1">
    <source>
        <dbReference type="EMBL" id="KAL1598010.1"/>
    </source>
</evidence>
<dbReference type="Proteomes" id="UP001521785">
    <property type="component" value="Unassembled WGS sequence"/>
</dbReference>
<dbReference type="InterPro" id="IPR049756">
    <property type="entry name" value="PlcA-like_dom"/>
</dbReference>
<dbReference type="CDD" id="cd22893">
    <property type="entry name" value="PlcA-like"/>
    <property type="match status" value="1"/>
</dbReference>
<protein>
    <submittedName>
        <fullName evidence="1">Uncharacterized protein</fullName>
    </submittedName>
</protein>
<keyword evidence="2" id="KW-1185">Reference proteome</keyword>
<gene>
    <name evidence="1" type="ORF">SLS60_008498</name>
</gene>
<dbReference type="EMBL" id="JAKJXO020000012">
    <property type="protein sequence ID" value="KAL1598010.1"/>
    <property type="molecule type" value="Genomic_DNA"/>
</dbReference>
<reference evidence="1 2" key="1">
    <citation type="submission" date="2024-02" db="EMBL/GenBank/DDBJ databases">
        <title>De novo assembly and annotation of 12 fungi associated with fruit tree decline syndrome in Ontario, Canada.</title>
        <authorList>
            <person name="Sulman M."/>
            <person name="Ellouze W."/>
            <person name="Ilyukhin E."/>
        </authorList>
    </citation>
    <scope>NUCLEOTIDE SEQUENCE [LARGE SCALE GENOMIC DNA]</scope>
    <source>
        <strain evidence="1 2">M42-189</strain>
    </source>
</reference>
<proteinExistence type="predicted"/>